<keyword evidence="3" id="KW-0804">Transcription</keyword>
<dbReference type="InterPro" id="IPR001034">
    <property type="entry name" value="DeoR_HTH"/>
</dbReference>
<keyword evidence="2" id="KW-0238">DNA-binding</keyword>
<dbReference type="SUPFAM" id="SSF46785">
    <property type="entry name" value="Winged helix' DNA-binding domain"/>
    <property type="match status" value="1"/>
</dbReference>
<dbReference type="EMBL" id="SNYN01000002">
    <property type="protein sequence ID" value="TDQ54187.1"/>
    <property type="molecule type" value="Genomic_DNA"/>
</dbReference>
<dbReference type="PANTHER" id="PTHR30363">
    <property type="entry name" value="HTH-TYPE TRANSCRIPTIONAL REGULATOR SRLR-RELATED"/>
    <property type="match status" value="1"/>
</dbReference>
<dbReference type="SMART" id="SM01134">
    <property type="entry name" value="DeoRC"/>
    <property type="match status" value="1"/>
</dbReference>
<organism evidence="5 6">
    <name type="scientific">Actinorugispora endophytica</name>
    <dbReference type="NCBI Taxonomy" id="1605990"/>
    <lineage>
        <taxon>Bacteria</taxon>
        <taxon>Bacillati</taxon>
        <taxon>Actinomycetota</taxon>
        <taxon>Actinomycetes</taxon>
        <taxon>Streptosporangiales</taxon>
        <taxon>Nocardiopsidaceae</taxon>
        <taxon>Actinorugispora</taxon>
    </lineage>
</organism>
<dbReference type="InterPro" id="IPR036390">
    <property type="entry name" value="WH_DNA-bd_sf"/>
</dbReference>
<keyword evidence="6" id="KW-1185">Reference proteome</keyword>
<comment type="caution">
    <text evidence="5">The sequence shown here is derived from an EMBL/GenBank/DDBJ whole genome shotgun (WGS) entry which is preliminary data.</text>
</comment>
<dbReference type="AlphaFoldDB" id="A0A4R6V6R1"/>
<dbReference type="GO" id="GO:0003700">
    <property type="term" value="F:DNA-binding transcription factor activity"/>
    <property type="evidence" value="ECO:0007669"/>
    <property type="project" value="InterPro"/>
</dbReference>
<dbReference type="PANTHER" id="PTHR30363:SF44">
    <property type="entry name" value="AGA OPERON TRANSCRIPTIONAL REPRESSOR-RELATED"/>
    <property type="match status" value="1"/>
</dbReference>
<dbReference type="PROSITE" id="PS00894">
    <property type="entry name" value="HTH_DEOR_1"/>
    <property type="match status" value="1"/>
</dbReference>
<evidence type="ECO:0000313" key="5">
    <source>
        <dbReference type="EMBL" id="TDQ54187.1"/>
    </source>
</evidence>
<protein>
    <submittedName>
        <fullName evidence="5">DeoR family transcriptional regulator</fullName>
    </submittedName>
</protein>
<accession>A0A4R6V6R1</accession>
<dbReference type="Gene3D" id="3.40.50.1360">
    <property type="match status" value="1"/>
</dbReference>
<dbReference type="Gene3D" id="1.10.10.10">
    <property type="entry name" value="Winged helix-like DNA-binding domain superfamily/Winged helix DNA-binding domain"/>
    <property type="match status" value="1"/>
</dbReference>
<proteinExistence type="predicted"/>
<dbReference type="GO" id="GO:0003677">
    <property type="term" value="F:DNA binding"/>
    <property type="evidence" value="ECO:0007669"/>
    <property type="project" value="UniProtKB-KW"/>
</dbReference>
<sequence>MLAQQRRERILEEVRRHGGARVSDLVDALGVSDMTVRRDIADLARKGLVHRVHGGVAATGGRSTDEPGFLAKSALQTEQKAAIAREAVPLVSPGDSVALSAGTTTLALARELLAVADLTVVTNSLPVADLLHQSGRRDLTVVLTGGVRTPSDALVGPVALGALTNLHVDWLFLGVHGIDEQAGLTTPNLLEAATNQAMVASARSAVVLADSTKWGVVGLSTIVHLDQVDVLVSDDGLSADARRLLRQRVGRLVLAEDGAR</sequence>
<gene>
    <name evidence="5" type="ORF">EV190_10219</name>
</gene>
<name>A0A4R6V6R1_9ACTN</name>
<dbReference type="Proteomes" id="UP000295281">
    <property type="component" value="Unassembled WGS sequence"/>
</dbReference>
<dbReference type="InterPro" id="IPR037171">
    <property type="entry name" value="NagB/RpiA_transferase-like"/>
</dbReference>
<reference evidence="5 6" key="1">
    <citation type="submission" date="2019-03" db="EMBL/GenBank/DDBJ databases">
        <title>Genomic Encyclopedia of Type Strains, Phase IV (KMG-IV): sequencing the most valuable type-strain genomes for metagenomic binning, comparative biology and taxonomic classification.</title>
        <authorList>
            <person name="Goeker M."/>
        </authorList>
    </citation>
    <scope>NUCLEOTIDE SEQUENCE [LARGE SCALE GENOMIC DNA]</scope>
    <source>
        <strain evidence="5 6">DSM 46770</strain>
    </source>
</reference>
<dbReference type="InterPro" id="IPR018356">
    <property type="entry name" value="Tscrpt_reg_HTH_DeoR_CS"/>
</dbReference>
<dbReference type="OrthoDB" id="7688673at2"/>
<dbReference type="InterPro" id="IPR050313">
    <property type="entry name" value="Carb_Metab_HTH_regulators"/>
</dbReference>
<keyword evidence="1" id="KW-0805">Transcription regulation</keyword>
<evidence type="ECO:0000256" key="3">
    <source>
        <dbReference type="ARBA" id="ARBA00023163"/>
    </source>
</evidence>
<dbReference type="InterPro" id="IPR036388">
    <property type="entry name" value="WH-like_DNA-bd_sf"/>
</dbReference>
<feature type="domain" description="HTH deoR-type" evidence="4">
    <location>
        <begin position="3"/>
        <end position="58"/>
    </location>
</feature>
<dbReference type="InterPro" id="IPR014036">
    <property type="entry name" value="DeoR-like_C"/>
</dbReference>
<evidence type="ECO:0000259" key="4">
    <source>
        <dbReference type="PROSITE" id="PS51000"/>
    </source>
</evidence>
<evidence type="ECO:0000256" key="1">
    <source>
        <dbReference type="ARBA" id="ARBA00023015"/>
    </source>
</evidence>
<dbReference type="SMART" id="SM00420">
    <property type="entry name" value="HTH_DEOR"/>
    <property type="match status" value="1"/>
</dbReference>
<dbReference type="SUPFAM" id="SSF100950">
    <property type="entry name" value="NagB/RpiA/CoA transferase-like"/>
    <property type="match status" value="1"/>
</dbReference>
<evidence type="ECO:0000313" key="6">
    <source>
        <dbReference type="Proteomes" id="UP000295281"/>
    </source>
</evidence>
<dbReference type="Pfam" id="PF00455">
    <property type="entry name" value="DeoRC"/>
    <property type="match status" value="1"/>
</dbReference>
<dbReference type="PROSITE" id="PS51000">
    <property type="entry name" value="HTH_DEOR_2"/>
    <property type="match status" value="1"/>
</dbReference>
<evidence type="ECO:0000256" key="2">
    <source>
        <dbReference type="ARBA" id="ARBA00023125"/>
    </source>
</evidence>
<dbReference type="RefSeq" id="WP_133740205.1">
    <property type="nucleotide sequence ID" value="NZ_SNYN01000002.1"/>
</dbReference>
<dbReference type="PRINTS" id="PR00037">
    <property type="entry name" value="HTHLACR"/>
</dbReference>
<dbReference type="Pfam" id="PF08220">
    <property type="entry name" value="HTH_DeoR"/>
    <property type="match status" value="1"/>
</dbReference>